<evidence type="ECO:0000256" key="5">
    <source>
        <dbReference type="ARBA" id="ARBA00023004"/>
    </source>
</evidence>
<evidence type="ECO:0000256" key="4">
    <source>
        <dbReference type="ARBA" id="ARBA00022723"/>
    </source>
</evidence>
<dbReference type="NCBIfam" id="TIGR01212">
    <property type="entry name" value="TIGR01212 family radical SAM protein"/>
    <property type="match status" value="1"/>
</dbReference>
<comment type="caution">
    <text evidence="8">The sequence shown here is derived from an EMBL/GenBank/DDBJ whole genome shotgun (WGS) entry which is preliminary data.</text>
</comment>
<keyword evidence="5" id="KW-0408">Iron</keyword>
<dbReference type="SFLD" id="SFLDG01086">
    <property type="entry name" value="elongater_protein-like"/>
    <property type="match status" value="1"/>
</dbReference>
<dbReference type="InterPro" id="IPR006638">
    <property type="entry name" value="Elp3/MiaA/NifB-like_rSAM"/>
</dbReference>
<feature type="domain" description="Radical SAM core" evidence="7">
    <location>
        <begin position="21"/>
        <end position="263"/>
    </location>
</feature>
<evidence type="ECO:0000313" key="9">
    <source>
        <dbReference type="Proteomes" id="UP000060487"/>
    </source>
</evidence>
<evidence type="ECO:0000259" key="7">
    <source>
        <dbReference type="PROSITE" id="PS51918"/>
    </source>
</evidence>
<dbReference type="PANTHER" id="PTHR11135">
    <property type="entry name" value="HISTONE ACETYLTRANSFERASE-RELATED"/>
    <property type="match status" value="1"/>
</dbReference>
<dbReference type="PANTHER" id="PTHR11135:SF1">
    <property type="entry name" value="PROTEIN YHCC"/>
    <property type="match status" value="1"/>
</dbReference>
<keyword evidence="6" id="KW-0411">Iron-sulfur</keyword>
<dbReference type="InterPro" id="IPR058240">
    <property type="entry name" value="rSAM_sf"/>
</dbReference>
<dbReference type="InterPro" id="IPR032432">
    <property type="entry name" value="Radical_SAM_C"/>
</dbReference>
<dbReference type="InterPro" id="IPR005911">
    <property type="entry name" value="YhcC-like"/>
</dbReference>
<protein>
    <submittedName>
        <fullName evidence="8">Radical SAM protein</fullName>
    </submittedName>
</protein>
<keyword evidence="3" id="KW-0949">S-adenosyl-L-methionine</keyword>
<accession>A0ABR5SE03</accession>
<dbReference type="Pfam" id="PF16199">
    <property type="entry name" value="Radical_SAM_C"/>
    <property type="match status" value="1"/>
</dbReference>
<dbReference type="EMBL" id="LNQR01000072">
    <property type="protein sequence ID" value="KWT83969.1"/>
    <property type="molecule type" value="Genomic_DNA"/>
</dbReference>
<gene>
    <name evidence="8" type="ORF">ASN18_2119</name>
</gene>
<organism evidence="8 9">
    <name type="scientific">Candidatus Magnetominusculus xianensis</name>
    <dbReference type="NCBI Taxonomy" id="1748249"/>
    <lineage>
        <taxon>Bacteria</taxon>
        <taxon>Pseudomonadati</taxon>
        <taxon>Nitrospirota</taxon>
        <taxon>Nitrospiria</taxon>
        <taxon>Nitrospirales</taxon>
        <taxon>Nitrospiraceae</taxon>
        <taxon>Candidatus Magnetominusculus</taxon>
    </lineage>
</organism>
<dbReference type="InterPro" id="IPR039661">
    <property type="entry name" value="ELP3"/>
</dbReference>
<sequence>MGNVTTERRRYNSFGLHMRERFGQSVYKVNIDAGFTCPNRDGTVGVGGCVYCNNDSFRPSSCKPALGVRQQVENGISYLSKRYKANKFIAYFQPYTNTYAPVDELRRIYHEALAHPGVVGIAVGTRPDAIDDEKFALLESIAKDYFVLIEFGLQSIYDKSLAYINRGHDYACFINAIDMAANYNLLHIGAHIIAGFPTETIAEMLSMAGVISGLRLGFLKIHQLQVVKGTAMAAEYARNPFFVFEYEQYLDFLVEFVERLTPGVVLQRMFATAPDDILIAPVWNKTRQQILIDIDNKFKQLNTYQGRNYKC</sequence>
<keyword evidence="9" id="KW-1185">Reference proteome</keyword>
<dbReference type="Proteomes" id="UP000060487">
    <property type="component" value="Unassembled WGS sequence"/>
</dbReference>
<dbReference type="SMART" id="SM00729">
    <property type="entry name" value="Elp3"/>
    <property type="match status" value="1"/>
</dbReference>
<keyword evidence="2" id="KW-0004">4Fe-4S</keyword>
<dbReference type="SUPFAM" id="SSF102114">
    <property type="entry name" value="Radical SAM enzymes"/>
    <property type="match status" value="1"/>
</dbReference>
<dbReference type="SFLD" id="SFLDG01091">
    <property type="entry name" value="uncharacterized_CHP01210-like"/>
    <property type="match status" value="1"/>
</dbReference>
<evidence type="ECO:0000256" key="2">
    <source>
        <dbReference type="ARBA" id="ARBA00022485"/>
    </source>
</evidence>
<proteinExistence type="predicted"/>
<evidence type="ECO:0000313" key="8">
    <source>
        <dbReference type="EMBL" id="KWT83969.1"/>
    </source>
</evidence>
<evidence type="ECO:0000256" key="3">
    <source>
        <dbReference type="ARBA" id="ARBA00022691"/>
    </source>
</evidence>
<name>A0ABR5SE03_9BACT</name>
<dbReference type="Pfam" id="PF04055">
    <property type="entry name" value="Radical_SAM"/>
    <property type="match status" value="1"/>
</dbReference>
<reference evidence="8 9" key="1">
    <citation type="submission" date="2015-11" db="EMBL/GenBank/DDBJ databases">
        <authorList>
            <person name="Lin W."/>
        </authorList>
    </citation>
    <scope>NUCLEOTIDE SEQUENCE [LARGE SCALE GENOMIC DNA]</scope>
    <source>
        <strain evidence="8 9">HCH-1</strain>
    </source>
</reference>
<evidence type="ECO:0000256" key="6">
    <source>
        <dbReference type="ARBA" id="ARBA00023014"/>
    </source>
</evidence>
<dbReference type="SFLD" id="SFLDS00029">
    <property type="entry name" value="Radical_SAM"/>
    <property type="match status" value="1"/>
</dbReference>
<dbReference type="InterPro" id="IPR007197">
    <property type="entry name" value="rSAM"/>
</dbReference>
<evidence type="ECO:0000256" key="1">
    <source>
        <dbReference type="ARBA" id="ARBA00001966"/>
    </source>
</evidence>
<dbReference type="Gene3D" id="3.80.30.20">
    <property type="entry name" value="tm_1862 like domain"/>
    <property type="match status" value="1"/>
</dbReference>
<dbReference type="PROSITE" id="PS51918">
    <property type="entry name" value="RADICAL_SAM"/>
    <property type="match status" value="1"/>
</dbReference>
<dbReference type="InterPro" id="IPR023404">
    <property type="entry name" value="rSAM_horseshoe"/>
</dbReference>
<keyword evidence="4" id="KW-0479">Metal-binding</keyword>
<comment type="cofactor">
    <cofactor evidence="1">
        <name>[4Fe-4S] cluster</name>
        <dbReference type="ChEBI" id="CHEBI:49883"/>
    </cofactor>
</comment>